<comment type="caution">
    <text evidence="2">The sequence shown here is derived from an EMBL/GenBank/DDBJ whole genome shotgun (WGS) entry which is preliminary data.</text>
</comment>
<dbReference type="Proteomes" id="UP000535908">
    <property type="component" value="Unassembled WGS sequence"/>
</dbReference>
<name>A0A7X1CP44_9LIST</name>
<dbReference type="EMBL" id="JAARWN010000002">
    <property type="protein sequence ID" value="MBC1935635.1"/>
    <property type="molecule type" value="Genomic_DNA"/>
</dbReference>
<dbReference type="RefSeq" id="WP_185525639.1">
    <property type="nucleotide sequence ID" value="NZ_JAARWN010000002.1"/>
</dbReference>
<feature type="transmembrane region" description="Helical" evidence="1">
    <location>
        <begin position="175"/>
        <end position="195"/>
    </location>
</feature>
<dbReference type="AlphaFoldDB" id="A0A7X1CP44"/>
<keyword evidence="1" id="KW-1133">Transmembrane helix</keyword>
<gene>
    <name evidence="2" type="ORF">HCA69_04605</name>
</gene>
<feature type="transmembrane region" description="Helical" evidence="1">
    <location>
        <begin position="23"/>
        <end position="44"/>
    </location>
</feature>
<accession>A0A7X1CP44</accession>
<sequence length="239" mass="27988">MKNNIRVYNYVIYSFYGQMKNRILISLLVLLTVIGVQFVNNIWFEQALVNIYAGVSFEEAKEGVFTFPVIWLFVQILPFYMLGNSFSWNIAKADINVIGRLKQVSKNYLWLVKFSVIVTFCMGYSVLMFLVMNVIELGKLFNAYGVEKITAMMLVLIFMVTIFCWLDYYFSSSIAFLVIAIFYGVTVYIKTPYFFLSVAMGSRYDIYYAELGSFLILIEVVLLIISYFYGKWMYRKVEY</sequence>
<evidence type="ECO:0000313" key="2">
    <source>
        <dbReference type="EMBL" id="MBC1935635.1"/>
    </source>
</evidence>
<feature type="transmembrane region" description="Helical" evidence="1">
    <location>
        <begin position="64"/>
        <end position="82"/>
    </location>
</feature>
<evidence type="ECO:0000313" key="3">
    <source>
        <dbReference type="Proteomes" id="UP000535908"/>
    </source>
</evidence>
<feature type="transmembrane region" description="Helical" evidence="1">
    <location>
        <begin position="149"/>
        <end position="168"/>
    </location>
</feature>
<keyword evidence="1" id="KW-0472">Membrane</keyword>
<evidence type="ECO:0000256" key="1">
    <source>
        <dbReference type="SAM" id="Phobius"/>
    </source>
</evidence>
<proteinExistence type="predicted"/>
<keyword evidence="1" id="KW-0812">Transmembrane</keyword>
<evidence type="ECO:0008006" key="4">
    <source>
        <dbReference type="Google" id="ProtNLM"/>
    </source>
</evidence>
<organism evidence="2 3">
    <name type="scientific">Listeria grandensis</name>
    <dbReference type="NCBI Taxonomy" id="1494963"/>
    <lineage>
        <taxon>Bacteria</taxon>
        <taxon>Bacillati</taxon>
        <taxon>Bacillota</taxon>
        <taxon>Bacilli</taxon>
        <taxon>Bacillales</taxon>
        <taxon>Listeriaceae</taxon>
        <taxon>Listeria</taxon>
    </lineage>
</organism>
<protein>
    <recommendedName>
        <fullName evidence="4">ABC transporter permease</fullName>
    </recommendedName>
</protein>
<feature type="transmembrane region" description="Helical" evidence="1">
    <location>
        <begin position="108"/>
        <end position="129"/>
    </location>
</feature>
<feature type="transmembrane region" description="Helical" evidence="1">
    <location>
        <begin position="207"/>
        <end position="229"/>
    </location>
</feature>
<reference evidence="2 3" key="1">
    <citation type="submission" date="2020-03" db="EMBL/GenBank/DDBJ databases">
        <title>Soil Listeria distribution.</title>
        <authorList>
            <person name="Liao J."/>
            <person name="Wiedmann M."/>
        </authorList>
    </citation>
    <scope>NUCLEOTIDE SEQUENCE [LARGE SCALE GENOMIC DNA]</scope>
    <source>
        <strain evidence="2 3">FSL L7-0741</strain>
    </source>
</reference>